<organism evidence="15">
    <name type="scientific">Merluccius merluccius</name>
    <name type="common">European hake</name>
    <dbReference type="NCBI Taxonomy" id="8063"/>
    <lineage>
        <taxon>Eukaryota</taxon>
        <taxon>Metazoa</taxon>
        <taxon>Chordata</taxon>
        <taxon>Craniata</taxon>
        <taxon>Vertebrata</taxon>
        <taxon>Euteleostomi</taxon>
        <taxon>Actinopterygii</taxon>
        <taxon>Neopterygii</taxon>
        <taxon>Teleostei</taxon>
        <taxon>Neoteleostei</taxon>
        <taxon>Acanthomorphata</taxon>
        <taxon>Zeiogadaria</taxon>
        <taxon>Gadariae</taxon>
        <taxon>Gadiformes</taxon>
        <taxon>Gadoidei</taxon>
        <taxon>Merlucciidae</taxon>
        <taxon>Merluccius</taxon>
    </lineage>
</organism>
<proteinExistence type="evidence at transcript level"/>
<dbReference type="GO" id="GO:0004996">
    <property type="term" value="F:thyroid-stimulating hormone receptor activity"/>
    <property type="evidence" value="ECO:0007669"/>
    <property type="project" value="InterPro"/>
</dbReference>
<dbReference type="PROSITE" id="PS00237">
    <property type="entry name" value="G_PROTEIN_RECEP_F1_1"/>
    <property type="match status" value="1"/>
</dbReference>
<comment type="function">
    <text evidence="13">Receptor for the thyroid-stimulating hormone (TSH) or thyrotropin. Also acts as a receptor for the heterodimeric glycoprotein hormone (GPHA2:GPHB5) or thyrostimulin. The activity of this receptor is mediated by G proteins which activate adenylate cyclase. Plays a central role in controlling thyroid cell metabolism.</text>
</comment>
<reference evidence="15" key="1">
    <citation type="submission" date="2016-11" db="EMBL/GenBank/DDBJ databases">
        <title>Aspects of reproductive biology of hake in the central Adriatic Sea (GFCM-GSA 17): a multidisciplinary approach.</title>
        <authorList>
            <person name="Candelma M."/>
            <person name="Colella S."/>
            <person name="Dalla Valle L."/>
            <person name="Santojanni A."/>
            <person name="Bertotto D."/>
            <person name="Radaelli G."/>
            <person name="Carnevali O."/>
        </authorList>
    </citation>
    <scope>NUCLEOTIDE SEQUENCE</scope>
</reference>
<keyword evidence="4" id="KW-0433">Leucine-rich repeat</keyword>
<evidence type="ECO:0000256" key="10">
    <source>
        <dbReference type="ARBA" id="ARBA00023157"/>
    </source>
</evidence>
<keyword evidence="13" id="KW-0732">Signal</keyword>
<feature type="transmembrane region" description="Helical" evidence="13">
    <location>
        <begin position="396"/>
        <end position="420"/>
    </location>
</feature>
<dbReference type="GO" id="GO:0008584">
    <property type="term" value="P:male gonad development"/>
    <property type="evidence" value="ECO:0007669"/>
    <property type="project" value="TreeGrafter"/>
</dbReference>
<dbReference type="InterPro" id="IPR026906">
    <property type="entry name" value="LRR_5"/>
</dbReference>
<evidence type="ECO:0000256" key="9">
    <source>
        <dbReference type="ARBA" id="ARBA00023136"/>
    </source>
</evidence>
<comment type="subcellular location">
    <subcellularLocation>
        <location evidence="1">Basolateral cell membrane</location>
        <topology evidence="1">Multi-pass membrane protein</topology>
    </subcellularLocation>
    <subcellularLocation>
        <location evidence="13">Cell membrane</location>
        <topology evidence="13">Multi-pass membrane protein</topology>
    </subcellularLocation>
</comment>
<evidence type="ECO:0000256" key="5">
    <source>
        <dbReference type="ARBA" id="ARBA00022692"/>
    </source>
</evidence>
<dbReference type="InterPro" id="IPR032675">
    <property type="entry name" value="LRR_dom_sf"/>
</dbReference>
<dbReference type="FunFam" id="1.20.1070.10:FF:000019">
    <property type="entry name" value="Lutropin-choriogonadotropic hormone receptor"/>
    <property type="match status" value="1"/>
</dbReference>
<name>A0A2I5N860_MERME</name>
<dbReference type="Gene3D" id="3.80.10.10">
    <property type="entry name" value="Ribonuclease Inhibitor"/>
    <property type="match status" value="1"/>
</dbReference>
<keyword evidence="9 13" id="KW-0472">Membrane</keyword>
<feature type="chain" id="PRO_5014208315" description="Thyrotropin receptor" evidence="13">
    <location>
        <begin position="20"/>
        <end position="680"/>
    </location>
</feature>
<dbReference type="Pfam" id="PF13306">
    <property type="entry name" value="LRR_5"/>
    <property type="match status" value="2"/>
</dbReference>
<evidence type="ECO:0000256" key="13">
    <source>
        <dbReference type="RuleBase" id="RU361222"/>
    </source>
</evidence>
<keyword evidence="11 13" id="KW-0675">Receptor</keyword>
<keyword evidence="5 13" id="KW-0812">Transmembrane</keyword>
<feature type="transmembrane region" description="Helical" evidence="13">
    <location>
        <begin position="363"/>
        <end position="384"/>
    </location>
</feature>
<dbReference type="PROSITE" id="PS50262">
    <property type="entry name" value="G_PROTEIN_RECEP_F1_2"/>
    <property type="match status" value="1"/>
</dbReference>
<dbReference type="GO" id="GO:0007189">
    <property type="term" value="P:adenylate cyclase-activating G protein-coupled receptor signaling pathway"/>
    <property type="evidence" value="ECO:0007669"/>
    <property type="project" value="TreeGrafter"/>
</dbReference>
<feature type="domain" description="G-protein coupled receptors family 1 profile" evidence="14">
    <location>
        <begin position="375"/>
        <end position="622"/>
    </location>
</feature>
<dbReference type="PANTHER" id="PTHR24372">
    <property type="entry name" value="GLYCOPROTEIN HORMONE RECEPTOR"/>
    <property type="match status" value="1"/>
</dbReference>
<dbReference type="SUPFAM" id="SSF52058">
    <property type="entry name" value="L domain-like"/>
    <property type="match status" value="1"/>
</dbReference>
<dbReference type="GO" id="GO:0004963">
    <property type="term" value="F:follicle-stimulating hormone receptor activity"/>
    <property type="evidence" value="ECO:0007669"/>
    <property type="project" value="TreeGrafter"/>
</dbReference>
<feature type="signal peptide" evidence="13">
    <location>
        <begin position="1"/>
        <end position="19"/>
    </location>
</feature>
<dbReference type="PRINTS" id="PR01145">
    <property type="entry name" value="TSHRECEPTOR"/>
</dbReference>
<accession>A0A2I5N860</accession>
<dbReference type="GO" id="GO:0016323">
    <property type="term" value="C:basolateral plasma membrane"/>
    <property type="evidence" value="ECO:0007669"/>
    <property type="project" value="UniProtKB-SubCell"/>
</dbReference>
<dbReference type="PRINTS" id="PR00373">
    <property type="entry name" value="GLYCHORMONER"/>
</dbReference>
<dbReference type="InterPro" id="IPR000276">
    <property type="entry name" value="GPCR_Rhodpsn"/>
</dbReference>
<sequence length="680" mass="76086">MRKMVVVMMVMMVMRLMKADHCPVNRRPPSNVFVGGPITEMPPILRHNTTSLEIRRTHLKGFPHETFTSVTHLSKVVIRENVMLLRIHDYALANLAELRMIYITENHVLKTIGSYAFYNLSGLHQVYITKSKHLKSIHKDAFVGLGKLEILVISNTGLEIFPDFNSIHSAASGFVLDLEENSLDSVPTNAFRGLCTQTIAEIRLTRNGIREVASDAFNGTQMLRLFLTGNLKLANIDPNAFSGSGGLIELNIMLTAVSSLPESILGGLESLKANDNRELKKLPPPQLFTSLCKAELTYSWHCCAFNINRSRPRWHEQCSLPEAQDSFHHHFWMHCNSSNCSCTPMPDIFNPCEDIMTAPPLRVLIWFISVLALLGNSVVLLVLLGSRAKLTVPRFLMCHLAFADLCMGVYLVAIATMDILTRGQYYNFASDWQMGLGCSTAGFFTVFASELSMFTLTAITLERWHTITHALRLDRKLRLRHACVVMSVGWGFAFCPPCCPLSGVSSYGKVSICLPMDVEKLKSQVYVVTLLLLNVLAFLTVCVCYFSIYLTVRNPSSAPAHAADTDVAKRMAVLIFTDFLCMAPISFFAIPAALNRPLINVTQAKLLLIFYPINSCANPFLYAFFTRTFRQDFFLLTARFGLFKAQAQIYRTESSSCQQPAWTSPKSSHGTLYSLGKISH</sequence>
<evidence type="ECO:0000256" key="2">
    <source>
        <dbReference type="ARBA" id="ARBA00017324"/>
    </source>
</evidence>
<keyword evidence="10" id="KW-1015">Disulfide bond</keyword>
<dbReference type="PANTHER" id="PTHR24372:SF5">
    <property type="entry name" value="FOLLICLE-STIMULATING HORMONE RECEPTOR"/>
    <property type="match status" value="1"/>
</dbReference>
<dbReference type="GO" id="GO:0009755">
    <property type="term" value="P:hormone-mediated signaling pathway"/>
    <property type="evidence" value="ECO:0007669"/>
    <property type="project" value="TreeGrafter"/>
</dbReference>
<keyword evidence="12 13" id="KW-0807">Transducer</keyword>
<evidence type="ECO:0000313" key="15">
    <source>
        <dbReference type="EMBL" id="AUE44580.1"/>
    </source>
</evidence>
<evidence type="ECO:0000256" key="1">
    <source>
        <dbReference type="ARBA" id="ARBA00004554"/>
    </source>
</evidence>
<evidence type="ECO:0000256" key="11">
    <source>
        <dbReference type="ARBA" id="ARBA00023170"/>
    </source>
</evidence>
<keyword evidence="3 13" id="KW-1003">Cell membrane</keyword>
<feature type="transmembrane region" description="Helical" evidence="13">
    <location>
        <begin position="525"/>
        <end position="550"/>
    </location>
</feature>
<dbReference type="InterPro" id="IPR002131">
    <property type="entry name" value="Gphrmn_rcpt_fam"/>
</dbReference>
<evidence type="ECO:0000259" key="14">
    <source>
        <dbReference type="PROSITE" id="PS50262"/>
    </source>
</evidence>
<evidence type="ECO:0000256" key="6">
    <source>
        <dbReference type="ARBA" id="ARBA00022737"/>
    </source>
</evidence>
<keyword evidence="6" id="KW-0677">Repeat</keyword>
<dbReference type="GO" id="GO:0008528">
    <property type="term" value="F:G protein-coupled peptide receptor activity"/>
    <property type="evidence" value="ECO:0007669"/>
    <property type="project" value="TreeGrafter"/>
</dbReference>
<comment type="similarity">
    <text evidence="13">Belongs to the G-protein coupled receptor 1 family. FSH/LSH/TSH subfamily.</text>
</comment>
<dbReference type="SUPFAM" id="SSF81321">
    <property type="entry name" value="Family A G protein-coupled receptor-like"/>
    <property type="match status" value="1"/>
</dbReference>
<dbReference type="Gene3D" id="1.20.1070.10">
    <property type="entry name" value="Rhodopsin 7-helix transmembrane proteins"/>
    <property type="match status" value="1"/>
</dbReference>
<feature type="transmembrane region" description="Helical" evidence="13">
    <location>
        <begin position="440"/>
        <end position="461"/>
    </location>
</feature>
<dbReference type="PRINTS" id="PR00237">
    <property type="entry name" value="GPCRRHODOPSN"/>
</dbReference>
<evidence type="ECO:0000256" key="12">
    <source>
        <dbReference type="ARBA" id="ARBA00023224"/>
    </source>
</evidence>
<keyword evidence="7 13" id="KW-1133">Transmembrane helix</keyword>
<evidence type="ECO:0000256" key="3">
    <source>
        <dbReference type="ARBA" id="ARBA00022475"/>
    </source>
</evidence>
<dbReference type="InterPro" id="IPR017452">
    <property type="entry name" value="GPCR_Rhodpsn_7TM"/>
</dbReference>
<feature type="transmembrane region" description="Helical" evidence="13">
    <location>
        <begin position="571"/>
        <end position="594"/>
    </location>
</feature>
<keyword evidence="8 13" id="KW-0297">G-protein coupled receptor</keyword>
<dbReference type="AlphaFoldDB" id="A0A2I5N860"/>
<evidence type="ECO:0000256" key="7">
    <source>
        <dbReference type="ARBA" id="ARBA00022989"/>
    </source>
</evidence>
<dbReference type="InterPro" id="IPR002274">
    <property type="entry name" value="TSH_rcpt"/>
</dbReference>
<comment type="caution">
    <text evidence="13">Lacks conserved residue(s) required for the propagation of feature annotation.</text>
</comment>
<dbReference type="Pfam" id="PF00001">
    <property type="entry name" value="7tm_1"/>
    <property type="match status" value="1"/>
</dbReference>
<feature type="transmembrane region" description="Helical" evidence="13">
    <location>
        <begin position="606"/>
        <end position="625"/>
    </location>
</feature>
<gene>
    <name evidence="15" type="primary">fshr</name>
    <name evidence="13" type="synonym">TSHR</name>
</gene>
<dbReference type="EMBL" id="KY178270">
    <property type="protein sequence ID" value="AUE44580.1"/>
    <property type="molecule type" value="mRNA"/>
</dbReference>
<protein>
    <recommendedName>
        <fullName evidence="2 13">Thyrotropin receptor</fullName>
    </recommendedName>
</protein>
<evidence type="ECO:0000256" key="8">
    <source>
        <dbReference type="ARBA" id="ARBA00023040"/>
    </source>
</evidence>
<evidence type="ECO:0000256" key="4">
    <source>
        <dbReference type="ARBA" id="ARBA00022614"/>
    </source>
</evidence>